<sequence>MDNTSRASPVLSKRFSLSAIAAQALTTDKTTMFVTYTAELRSDRDVYMFGIDRCYTTAVRANQRVEVLAHCNPNFRSVETRLNIIDSDTGCMTSTWGRYGSQIRFIAQAKKVDMAGHVLTNKSGAMWEADGSKEKRDVGLFLAETQLDLADHVWVVAIHKPAALHSQNLMLARRLSQGAASGSAGLSSTSGKPRRPSVVVKNRLSRITETGNSGEPDVETNCDFGWSIDSVHSASDKAIARAKRVWNERFKIKGRCRKFREHYGFARYSLKPALITGTDAQDFETTCQVRIERVRVVPYEAELKELSILRSKPLETSGRLFVPPIRNVNGEIISTAAGRRTSLLRELYNIADEALGDKVEDDKLPLALKIRQDRLSRWASLSDSRYRKHDEDQDKAADAYHSYVHHAAPAKPNEAKLITRVPSHAFMRARACMAVAVRDDSKQHISSNPAA</sequence>
<name>M2MUJ7_BAUPA</name>
<dbReference type="AlphaFoldDB" id="M2MUJ7"/>
<dbReference type="KEGG" id="bcom:BAUCODRAFT_175011"/>
<reference evidence="2 3" key="1">
    <citation type="journal article" date="2012" name="PLoS Pathog.">
        <title>Diverse lifestyles and strategies of plant pathogenesis encoded in the genomes of eighteen Dothideomycetes fungi.</title>
        <authorList>
            <person name="Ohm R.A."/>
            <person name="Feau N."/>
            <person name="Henrissat B."/>
            <person name="Schoch C.L."/>
            <person name="Horwitz B.A."/>
            <person name="Barry K.W."/>
            <person name="Condon B.J."/>
            <person name="Copeland A.C."/>
            <person name="Dhillon B."/>
            <person name="Glaser F."/>
            <person name="Hesse C.N."/>
            <person name="Kosti I."/>
            <person name="LaButti K."/>
            <person name="Lindquist E.A."/>
            <person name="Lucas S."/>
            <person name="Salamov A.A."/>
            <person name="Bradshaw R.E."/>
            <person name="Ciuffetti L."/>
            <person name="Hamelin R.C."/>
            <person name="Kema G.H.J."/>
            <person name="Lawrence C."/>
            <person name="Scott J.A."/>
            <person name="Spatafora J.W."/>
            <person name="Turgeon B.G."/>
            <person name="de Wit P.J.G.M."/>
            <person name="Zhong S."/>
            <person name="Goodwin S.B."/>
            <person name="Grigoriev I.V."/>
        </authorList>
    </citation>
    <scope>NUCLEOTIDE SEQUENCE [LARGE SCALE GENOMIC DNA]</scope>
    <source>
        <strain evidence="2 3">UAMH 10762</strain>
    </source>
</reference>
<evidence type="ECO:0000313" key="2">
    <source>
        <dbReference type="EMBL" id="EMD00597.1"/>
    </source>
</evidence>
<dbReference type="RefSeq" id="XP_007671781.1">
    <property type="nucleotide sequence ID" value="XM_007673591.1"/>
</dbReference>
<dbReference type="HOGENOM" id="CLU_606882_0_0_1"/>
<organism evidence="2 3">
    <name type="scientific">Baudoinia panamericana (strain UAMH 10762)</name>
    <name type="common">Angels' share fungus</name>
    <name type="synonym">Baudoinia compniacensis (strain UAMH 10762)</name>
    <dbReference type="NCBI Taxonomy" id="717646"/>
    <lineage>
        <taxon>Eukaryota</taxon>
        <taxon>Fungi</taxon>
        <taxon>Dikarya</taxon>
        <taxon>Ascomycota</taxon>
        <taxon>Pezizomycotina</taxon>
        <taxon>Dothideomycetes</taxon>
        <taxon>Dothideomycetidae</taxon>
        <taxon>Mycosphaerellales</taxon>
        <taxon>Teratosphaeriaceae</taxon>
        <taxon>Baudoinia</taxon>
    </lineage>
</organism>
<evidence type="ECO:0000256" key="1">
    <source>
        <dbReference type="SAM" id="MobiDB-lite"/>
    </source>
</evidence>
<feature type="region of interest" description="Disordered" evidence="1">
    <location>
        <begin position="182"/>
        <end position="216"/>
    </location>
</feature>
<proteinExistence type="predicted"/>
<accession>M2MUJ7</accession>
<evidence type="ECO:0000313" key="3">
    <source>
        <dbReference type="Proteomes" id="UP000011761"/>
    </source>
</evidence>
<dbReference type="GeneID" id="19109463"/>
<dbReference type="EMBL" id="KB445550">
    <property type="protein sequence ID" value="EMD00597.1"/>
    <property type="molecule type" value="Genomic_DNA"/>
</dbReference>
<gene>
    <name evidence="2" type="ORF">BAUCODRAFT_175011</name>
</gene>
<dbReference type="OrthoDB" id="3872463at2759"/>
<dbReference type="Proteomes" id="UP000011761">
    <property type="component" value="Unassembled WGS sequence"/>
</dbReference>
<protein>
    <submittedName>
        <fullName evidence="2">Uncharacterized protein</fullName>
    </submittedName>
</protein>
<feature type="compositionally biased region" description="Low complexity" evidence="1">
    <location>
        <begin position="182"/>
        <end position="191"/>
    </location>
</feature>
<keyword evidence="3" id="KW-1185">Reference proteome</keyword>